<dbReference type="PRINTS" id="PR00368">
    <property type="entry name" value="FADPNR"/>
</dbReference>
<name>A0A2W2B5Y4_9BACT</name>
<reference evidence="2 3" key="1">
    <citation type="submission" date="2018-06" db="EMBL/GenBank/DDBJ databases">
        <title>Mucibacter soli gen. nov., sp. nov., a new member of the family Chitinophagaceae producing mucin.</title>
        <authorList>
            <person name="Kim M.-K."/>
            <person name="Park S."/>
            <person name="Kim T.-S."/>
            <person name="Joung Y."/>
            <person name="Han J.-H."/>
            <person name="Kim S.B."/>
        </authorList>
    </citation>
    <scope>NUCLEOTIDE SEQUENCE [LARGE SCALE GENOMIC DNA]</scope>
    <source>
        <strain evidence="2 3">R1-15</strain>
    </source>
</reference>
<dbReference type="OrthoDB" id="9778740at2"/>
<organism evidence="2 3">
    <name type="scientific">Taibaiella soli</name>
    <dbReference type="NCBI Taxonomy" id="1649169"/>
    <lineage>
        <taxon>Bacteria</taxon>
        <taxon>Pseudomonadati</taxon>
        <taxon>Bacteroidota</taxon>
        <taxon>Chitinophagia</taxon>
        <taxon>Chitinophagales</taxon>
        <taxon>Chitinophagaceae</taxon>
        <taxon>Taibaiella</taxon>
    </lineage>
</organism>
<dbReference type="RefSeq" id="WP_110999993.1">
    <property type="nucleotide sequence ID" value="NZ_QKTW01000022.1"/>
</dbReference>
<proteinExistence type="predicted"/>
<evidence type="ECO:0000313" key="2">
    <source>
        <dbReference type="EMBL" id="PZF71619.1"/>
    </source>
</evidence>
<keyword evidence="1" id="KW-0560">Oxidoreductase</keyword>
<dbReference type="SUPFAM" id="SSF51905">
    <property type="entry name" value="FAD/NAD(P)-binding domain"/>
    <property type="match status" value="2"/>
</dbReference>
<evidence type="ECO:0000256" key="1">
    <source>
        <dbReference type="ARBA" id="ARBA00023002"/>
    </source>
</evidence>
<gene>
    <name evidence="2" type="ORF">DN068_16225</name>
</gene>
<dbReference type="Gene3D" id="3.50.50.60">
    <property type="entry name" value="FAD/NAD(P)-binding domain"/>
    <property type="match status" value="1"/>
</dbReference>
<dbReference type="InterPro" id="IPR036188">
    <property type="entry name" value="FAD/NAD-bd_sf"/>
</dbReference>
<dbReference type="NCBIfam" id="NF040505">
    <property type="entry name" value="ArsO_flavin_mono"/>
    <property type="match status" value="1"/>
</dbReference>
<protein>
    <submittedName>
        <fullName evidence="2">Pyridine nucleotide-disulfide oxidoreductase</fullName>
    </submittedName>
</protein>
<sequence>MTMEAFDVIIIGGGQSALACAYFLRRTDLSYIILDDQLYAGGAWQQAWDSLTLFSPSEYSSLPGWMMPKSQSKFPTKNEVISYLAAYEERYKIQVRRPVEVNAVYHNGLEFELNTSAGTYRCKALISATGNWNHPIIPDVPGKEGYQGTQLHSAHYKNANDLIGKRVLIVGNGNSGAQILAEVSKVATTVWAVQKEPEYLPDEVDGRVLFDIASAKYHALQSGKDFDAKQYSLGNIVMVPSVVDARERDVLHYRKTFQSMTPTGVIWEDGTTQDFDAIIWCTGFNPALDHLKSLGIMKDQQIETTETKCNALPGLYLVGYGNKTGFASATLIGVSRSARSTVNDIIEHLKHTK</sequence>
<dbReference type="Pfam" id="PF13738">
    <property type="entry name" value="Pyr_redox_3"/>
    <property type="match status" value="1"/>
</dbReference>
<evidence type="ECO:0000313" key="3">
    <source>
        <dbReference type="Proteomes" id="UP000248745"/>
    </source>
</evidence>
<dbReference type="AlphaFoldDB" id="A0A2W2B5Y4"/>
<keyword evidence="3" id="KW-1185">Reference proteome</keyword>
<dbReference type="PANTHER" id="PTHR43539:SF78">
    <property type="entry name" value="FLAVIN-CONTAINING MONOOXYGENASE"/>
    <property type="match status" value="1"/>
</dbReference>
<comment type="caution">
    <text evidence="2">The sequence shown here is derived from an EMBL/GenBank/DDBJ whole genome shotgun (WGS) entry which is preliminary data.</text>
</comment>
<dbReference type="Proteomes" id="UP000248745">
    <property type="component" value="Unassembled WGS sequence"/>
</dbReference>
<dbReference type="GO" id="GO:0004497">
    <property type="term" value="F:monooxygenase activity"/>
    <property type="evidence" value="ECO:0007669"/>
    <property type="project" value="TreeGrafter"/>
</dbReference>
<dbReference type="GO" id="GO:0050660">
    <property type="term" value="F:flavin adenine dinucleotide binding"/>
    <property type="evidence" value="ECO:0007669"/>
    <property type="project" value="TreeGrafter"/>
</dbReference>
<dbReference type="InterPro" id="IPR050982">
    <property type="entry name" value="Auxin_biosynth/cation_transpt"/>
</dbReference>
<dbReference type="EMBL" id="QKTW01000022">
    <property type="protein sequence ID" value="PZF71619.1"/>
    <property type="molecule type" value="Genomic_DNA"/>
</dbReference>
<dbReference type="PRINTS" id="PR00469">
    <property type="entry name" value="PNDRDTASEII"/>
</dbReference>
<dbReference type="PANTHER" id="PTHR43539">
    <property type="entry name" value="FLAVIN-BINDING MONOOXYGENASE-LIKE PROTEIN (AFU_ORTHOLOGUE AFUA_4G09220)"/>
    <property type="match status" value="1"/>
</dbReference>
<accession>A0A2W2B5Y4</accession>